<proteinExistence type="predicted"/>
<dbReference type="RefSeq" id="WP_175444323.1">
    <property type="nucleotide sequence ID" value="NZ_FNIL01000012.1"/>
</dbReference>
<dbReference type="InterPro" id="IPR003607">
    <property type="entry name" value="HD/PDEase_dom"/>
</dbReference>
<accession>A0A1H0J5X4</accession>
<dbReference type="Gene3D" id="1.10.3210.10">
    <property type="entry name" value="Hypothetical protein af1432"/>
    <property type="match status" value="1"/>
</dbReference>
<dbReference type="PROSITE" id="PS51832">
    <property type="entry name" value="HD_GYP"/>
    <property type="match status" value="1"/>
</dbReference>
<dbReference type="Proteomes" id="UP000198778">
    <property type="component" value="Unassembled WGS sequence"/>
</dbReference>
<dbReference type="STRING" id="745820.SAMN04488053_11284"/>
<dbReference type="PANTHER" id="PTHR43155:SF2">
    <property type="entry name" value="CYCLIC DI-GMP PHOSPHODIESTERASE PA4108"/>
    <property type="match status" value="1"/>
</dbReference>
<reference evidence="3" key="1">
    <citation type="submission" date="2016-10" db="EMBL/GenBank/DDBJ databases">
        <authorList>
            <person name="Varghese N."/>
            <person name="Submissions S."/>
        </authorList>
    </citation>
    <scope>NUCLEOTIDE SEQUENCE [LARGE SCALE GENOMIC DNA]</scope>
    <source>
        <strain evidence="3">CGMCC 1.10369</strain>
    </source>
</reference>
<sequence>MEWVDIKQFPYLALDRKVEEDIFSGAGHLLLRKGMILTTHHVAQLLQHDIRKIRLGESTSVLEQMTGKLGEKHQTFLALYQKQYESLRPVFEAAENNELLPLEEPLVLFEDLIEEALNGINLLEVLQQMQGHSEYTLRHSIHVGLISSLIAQLQNFSKEHVLEIGKSGLMHDIGKLKISNDIIQKPGALTNEEFTEIKKHPEKGYDLLQTNPVVSEMMLLGALEHHERIDGSGYPHRKKGEKLSETGRIVAIADVFDAISSDRSYKRKRSPLTALKVISDDIFAGRLSSKLGMPFVGHMLSSYTGSYAYLSDGRIGQIIQIPLENMEHPMLYVEGKMLSAEESKEVEIIDFADARSKKMYLEKERAEAF</sequence>
<dbReference type="AlphaFoldDB" id="A0A1H0J5X4"/>
<dbReference type="SMART" id="SM00471">
    <property type="entry name" value="HDc"/>
    <property type="match status" value="1"/>
</dbReference>
<feature type="domain" description="HD-GYP" evidence="1">
    <location>
        <begin position="114"/>
        <end position="312"/>
    </location>
</feature>
<evidence type="ECO:0000259" key="1">
    <source>
        <dbReference type="PROSITE" id="PS51832"/>
    </source>
</evidence>
<keyword evidence="3" id="KW-1185">Reference proteome</keyword>
<dbReference type="SUPFAM" id="SSF109604">
    <property type="entry name" value="HD-domain/PDEase-like"/>
    <property type="match status" value="1"/>
</dbReference>
<gene>
    <name evidence="2" type="ORF">SAMN04488053_11284</name>
</gene>
<protein>
    <submittedName>
        <fullName evidence="2">HD-GYP domain, c-di-GMP phosphodiesterase class II (Or its inactivated variant)</fullName>
    </submittedName>
</protein>
<dbReference type="CDD" id="cd00077">
    <property type="entry name" value="HDc"/>
    <property type="match status" value="1"/>
</dbReference>
<dbReference type="EMBL" id="FNIL01000012">
    <property type="protein sequence ID" value="SDO39107.1"/>
    <property type="molecule type" value="Genomic_DNA"/>
</dbReference>
<name>A0A1H0J5X4_9BACI</name>
<organism evidence="2 3">
    <name type="scientific">Alkalicoccus daliensis</name>
    <dbReference type="NCBI Taxonomy" id="745820"/>
    <lineage>
        <taxon>Bacteria</taxon>
        <taxon>Bacillati</taxon>
        <taxon>Bacillota</taxon>
        <taxon>Bacilli</taxon>
        <taxon>Bacillales</taxon>
        <taxon>Bacillaceae</taxon>
        <taxon>Alkalicoccus</taxon>
    </lineage>
</organism>
<evidence type="ECO:0000313" key="2">
    <source>
        <dbReference type="EMBL" id="SDO39107.1"/>
    </source>
</evidence>
<dbReference type="InterPro" id="IPR037522">
    <property type="entry name" value="HD_GYP_dom"/>
</dbReference>
<evidence type="ECO:0000313" key="3">
    <source>
        <dbReference type="Proteomes" id="UP000198778"/>
    </source>
</evidence>
<dbReference type="Pfam" id="PF13487">
    <property type="entry name" value="HD_5"/>
    <property type="match status" value="1"/>
</dbReference>
<dbReference type="PANTHER" id="PTHR43155">
    <property type="entry name" value="CYCLIC DI-GMP PHOSPHODIESTERASE PA4108-RELATED"/>
    <property type="match status" value="1"/>
</dbReference>